<dbReference type="AlphaFoldDB" id="A0AA35Z5T8"/>
<organism evidence="1 2">
    <name type="scientific">Lactuca saligna</name>
    <name type="common">Willowleaf lettuce</name>
    <dbReference type="NCBI Taxonomy" id="75948"/>
    <lineage>
        <taxon>Eukaryota</taxon>
        <taxon>Viridiplantae</taxon>
        <taxon>Streptophyta</taxon>
        <taxon>Embryophyta</taxon>
        <taxon>Tracheophyta</taxon>
        <taxon>Spermatophyta</taxon>
        <taxon>Magnoliopsida</taxon>
        <taxon>eudicotyledons</taxon>
        <taxon>Gunneridae</taxon>
        <taxon>Pentapetalae</taxon>
        <taxon>asterids</taxon>
        <taxon>campanulids</taxon>
        <taxon>Asterales</taxon>
        <taxon>Asteraceae</taxon>
        <taxon>Cichorioideae</taxon>
        <taxon>Cichorieae</taxon>
        <taxon>Lactucinae</taxon>
        <taxon>Lactuca</taxon>
    </lineage>
</organism>
<evidence type="ECO:0000313" key="1">
    <source>
        <dbReference type="EMBL" id="CAI9286446.1"/>
    </source>
</evidence>
<keyword evidence="2" id="KW-1185">Reference proteome</keyword>
<dbReference type="Proteomes" id="UP001177003">
    <property type="component" value="Chromosome 5"/>
</dbReference>
<reference evidence="1" key="1">
    <citation type="submission" date="2023-04" db="EMBL/GenBank/DDBJ databases">
        <authorList>
            <person name="Vijverberg K."/>
            <person name="Xiong W."/>
            <person name="Schranz E."/>
        </authorList>
    </citation>
    <scope>NUCLEOTIDE SEQUENCE</scope>
</reference>
<evidence type="ECO:0000313" key="2">
    <source>
        <dbReference type="Proteomes" id="UP001177003"/>
    </source>
</evidence>
<dbReference type="EMBL" id="OX465081">
    <property type="protein sequence ID" value="CAI9286446.1"/>
    <property type="molecule type" value="Genomic_DNA"/>
</dbReference>
<protein>
    <submittedName>
        <fullName evidence="1">Uncharacterized protein</fullName>
    </submittedName>
</protein>
<name>A0AA35Z5T8_LACSI</name>
<proteinExistence type="predicted"/>
<gene>
    <name evidence="1" type="ORF">LSALG_LOCUS25865</name>
</gene>
<accession>A0AA35Z5T8</accession>
<sequence>MNKSDYNKGLTIMIDFVREIANMLEAIQSRVEESFCIDGNIILYIANHPDDVDVQTLHNIFEKAKTEDQSIEDNISFMLGSIHKRIGKYKRTMKDTTSD</sequence>